<feature type="non-terminal residue" evidence="2">
    <location>
        <position position="235"/>
    </location>
</feature>
<dbReference type="AlphaFoldDB" id="A0A9W8E6H3"/>
<reference evidence="2" key="1">
    <citation type="submission" date="2022-07" db="EMBL/GenBank/DDBJ databases">
        <title>Phylogenomic reconstructions and comparative analyses of Kickxellomycotina fungi.</title>
        <authorList>
            <person name="Reynolds N.K."/>
            <person name="Stajich J.E."/>
            <person name="Barry K."/>
            <person name="Grigoriev I.V."/>
            <person name="Crous P."/>
            <person name="Smith M.E."/>
        </authorList>
    </citation>
    <scope>NUCLEOTIDE SEQUENCE</scope>
    <source>
        <strain evidence="2">RSA 567</strain>
    </source>
</reference>
<accession>A0A9W8E6H3</accession>
<proteinExistence type="predicted"/>
<dbReference type="Proteomes" id="UP001151582">
    <property type="component" value="Unassembled WGS sequence"/>
</dbReference>
<gene>
    <name evidence="2" type="ORF">H4R34_005144</name>
</gene>
<evidence type="ECO:0000256" key="1">
    <source>
        <dbReference type="SAM" id="MobiDB-lite"/>
    </source>
</evidence>
<evidence type="ECO:0000313" key="2">
    <source>
        <dbReference type="EMBL" id="KAJ1973235.1"/>
    </source>
</evidence>
<keyword evidence="3" id="KW-1185">Reference proteome</keyword>
<name>A0A9W8E6H3_9FUNG</name>
<dbReference type="OrthoDB" id="10490993at2759"/>
<feature type="region of interest" description="Disordered" evidence="1">
    <location>
        <begin position="28"/>
        <end position="55"/>
    </location>
</feature>
<protein>
    <submittedName>
        <fullName evidence="2">Uncharacterized protein</fullName>
    </submittedName>
</protein>
<sequence>MYLYYILCAAAAGHLATNFVAVNAAPQGDDPNPLEQPSKATLVPPQLQTSEPNANGGVLASYPISEEHLASLRQLLENFHAKHGQPAVNPGSNTSDQSHGEELGPTQHPAGDKSPVMLLSELDGGAADPNDFDQAPLFAQQEESLSSGASTPSRLFEDIDDPSFAFLDACAQFESDYVGLNYYPLLRGPAEQSTRARLKTMIGEYFSNIIVQVNQFKYGQELPYTFPSNAYGTIG</sequence>
<dbReference type="EMBL" id="JANBQB010000865">
    <property type="protein sequence ID" value="KAJ1973235.1"/>
    <property type="molecule type" value="Genomic_DNA"/>
</dbReference>
<organism evidence="2 3">
    <name type="scientific">Dimargaris verticillata</name>
    <dbReference type="NCBI Taxonomy" id="2761393"/>
    <lineage>
        <taxon>Eukaryota</taxon>
        <taxon>Fungi</taxon>
        <taxon>Fungi incertae sedis</taxon>
        <taxon>Zoopagomycota</taxon>
        <taxon>Kickxellomycotina</taxon>
        <taxon>Dimargaritomycetes</taxon>
        <taxon>Dimargaritales</taxon>
        <taxon>Dimargaritaceae</taxon>
        <taxon>Dimargaris</taxon>
    </lineage>
</organism>
<feature type="region of interest" description="Disordered" evidence="1">
    <location>
        <begin position="83"/>
        <end position="116"/>
    </location>
</feature>
<evidence type="ECO:0000313" key="3">
    <source>
        <dbReference type="Proteomes" id="UP001151582"/>
    </source>
</evidence>
<comment type="caution">
    <text evidence="2">The sequence shown here is derived from an EMBL/GenBank/DDBJ whole genome shotgun (WGS) entry which is preliminary data.</text>
</comment>